<proteinExistence type="predicted"/>
<feature type="compositionally biased region" description="Basic and acidic residues" evidence="1">
    <location>
        <begin position="15"/>
        <end position="65"/>
    </location>
</feature>
<keyword evidence="3" id="KW-1185">Reference proteome</keyword>
<name>A0A2U1NSG0_ARTAN</name>
<sequence>MDHDVTSPVVDEDDQRNSPHLEHEQDRRKNNFKSDRQRDERRSDNRNKETYHPYVAPKRDQGRSERYRQDYRPFEPMGSGHQRPGVGALTKPLREILATERHLNLPIPRPTRIRPTRENSDKFCEYHKEHGHITNHCKQLKKQLEIALESGKLDHLLKDWKQRGMAGDKGTKDVPKNLMTFCVVRSPSPYNVILGRTGLKEIRAIPSTIHSMIKFPTPKGIATLTSRPAIVSECRKLEEKQTAGGPNTEVPQEAEITGEDDVVGTEEVLINPAYPEQLVVIGKGLSKGF</sequence>
<dbReference type="Proteomes" id="UP000245207">
    <property type="component" value="Unassembled WGS sequence"/>
</dbReference>
<keyword evidence="2" id="KW-0548">Nucleotidyltransferase</keyword>
<feature type="region of interest" description="Disordered" evidence="1">
    <location>
        <begin position="1"/>
        <end position="65"/>
    </location>
</feature>
<dbReference type="GO" id="GO:0003964">
    <property type="term" value="F:RNA-directed DNA polymerase activity"/>
    <property type="evidence" value="ECO:0007669"/>
    <property type="project" value="UniProtKB-KW"/>
</dbReference>
<protein>
    <submittedName>
        <fullName evidence="2">Reverse transcriptase domain-containing protein</fullName>
    </submittedName>
</protein>
<dbReference type="AlphaFoldDB" id="A0A2U1NSG0"/>
<evidence type="ECO:0000313" key="2">
    <source>
        <dbReference type="EMBL" id="PWA76408.1"/>
    </source>
</evidence>
<dbReference type="EMBL" id="PKPP01002273">
    <property type="protein sequence ID" value="PWA76408.1"/>
    <property type="molecule type" value="Genomic_DNA"/>
</dbReference>
<accession>A0A2U1NSG0</accession>
<organism evidence="2 3">
    <name type="scientific">Artemisia annua</name>
    <name type="common">Sweet wormwood</name>
    <dbReference type="NCBI Taxonomy" id="35608"/>
    <lineage>
        <taxon>Eukaryota</taxon>
        <taxon>Viridiplantae</taxon>
        <taxon>Streptophyta</taxon>
        <taxon>Embryophyta</taxon>
        <taxon>Tracheophyta</taxon>
        <taxon>Spermatophyta</taxon>
        <taxon>Magnoliopsida</taxon>
        <taxon>eudicotyledons</taxon>
        <taxon>Gunneridae</taxon>
        <taxon>Pentapetalae</taxon>
        <taxon>asterids</taxon>
        <taxon>campanulids</taxon>
        <taxon>Asterales</taxon>
        <taxon>Asteraceae</taxon>
        <taxon>Asteroideae</taxon>
        <taxon>Anthemideae</taxon>
        <taxon>Artemisiinae</taxon>
        <taxon>Artemisia</taxon>
    </lineage>
</organism>
<dbReference type="PANTHER" id="PTHR33240:SF8">
    <property type="entry name" value="OS03G0439900 PROTEIN"/>
    <property type="match status" value="1"/>
</dbReference>
<keyword evidence="2" id="KW-0695">RNA-directed DNA polymerase</keyword>
<keyword evidence="2" id="KW-0808">Transferase</keyword>
<comment type="caution">
    <text evidence="2">The sequence shown here is derived from an EMBL/GenBank/DDBJ whole genome shotgun (WGS) entry which is preliminary data.</text>
</comment>
<reference evidence="2 3" key="1">
    <citation type="journal article" date="2018" name="Mol. Plant">
        <title>The genome of Artemisia annua provides insight into the evolution of Asteraceae family and artemisinin biosynthesis.</title>
        <authorList>
            <person name="Shen Q."/>
            <person name="Zhang L."/>
            <person name="Liao Z."/>
            <person name="Wang S."/>
            <person name="Yan T."/>
            <person name="Shi P."/>
            <person name="Liu M."/>
            <person name="Fu X."/>
            <person name="Pan Q."/>
            <person name="Wang Y."/>
            <person name="Lv Z."/>
            <person name="Lu X."/>
            <person name="Zhang F."/>
            <person name="Jiang W."/>
            <person name="Ma Y."/>
            <person name="Chen M."/>
            <person name="Hao X."/>
            <person name="Li L."/>
            <person name="Tang Y."/>
            <person name="Lv G."/>
            <person name="Zhou Y."/>
            <person name="Sun X."/>
            <person name="Brodelius P.E."/>
            <person name="Rose J.K.C."/>
            <person name="Tang K."/>
        </authorList>
    </citation>
    <scope>NUCLEOTIDE SEQUENCE [LARGE SCALE GENOMIC DNA]</scope>
    <source>
        <strain evidence="3">cv. Huhao1</strain>
        <tissue evidence="2">Leaf</tissue>
    </source>
</reference>
<gene>
    <name evidence="2" type="ORF">CTI12_AA235320</name>
</gene>
<evidence type="ECO:0000256" key="1">
    <source>
        <dbReference type="SAM" id="MobiDB-lite"/>
    </source>
</evidence>
<dbReference type="PANTHER" id="PTHR33240">
    <property type="entry name" value="OS08G0508500 PROTEIN"/>
    <property type="match status" value="1"/>
</dbReference>
<evidence type="ECO:0000313" key="3">
    <source>
        <dbReference type="Proteomes" id="UP000245207"/>
    </source>
</evidence>